<dbReference type="InterPro" id="IPR006638">
    <property type="entry name" value="Elp3/MiaA/NifB-like_rSAM"/>
</dbReference>
<comment type="cofactor">
    <cofactor evidence="1">
        <name>[4Fe-4S] cluster</name>
        <dbReference type="ChEBI" id="CHEBI:49883"/>
    </cofactor>
</comment>
<keyword evidence="2" id="KW-0489">Methyltransferase</keyword>
<evidence type="ECO:0000256" key="3">
    <source>
        <dbReference type="ARBA" id="ARBA00022679"/>
    </source>
</evidence>
<name>A0ABS1CTJ3_9PROT</name>
<dbReference type="SFLD" id="SFLDG01123">
    <property type="entry name" value="methyltransferase_(Class_B)"/>
    <property type="match status" value="1"/>
</dbReference>
<dbReference type="SFLD" id="SFLDS00029">
    <property type="entry name" value="Radical_SAM"/>
    <property type="match status" value="1"/>
</dbReference>
<dbReference type="CDD" id="cd01335">
    <property type="entry name" value="Radical_SAM"/>
    <property type="match status" value="1"/>
</dbReference>
<proteinExistence type="predicted"/>
<dbReference type="SFLD" id="SFLDG01082">
    <property type="entry name" value="B12-binding_domain_containing"/>
    <property type="match status" value="1"/>
</dbReference>
<sequence>MGTSLASERTVAGHDQGYYDIPFSTLLYVARVLEQEGVDYRYVDGQARAAFDETGFLTQLAEDRPAVLATVVNIPSLGPDLALLGKARAAVPGLRIILLGPTAKWFKDRLLREGHADFVMEEGEELLTGRNLARLAAGETLAALEGGSAWNGAAARKQPARTPMTSLDFVDFPAYGLLDFSRYESDYYFGERMRYATVFTTKGCPYKCGYCPYPFGFGNRLIYRNPKKVGDDIERLHREFGVVQILFRDQVFTINRKHAAAVCEELIRRALPIRWVCETRYDVVDEAMLDLMYRAGCREIHYGLESGDPEMFGAIAKSDGPQSLDLFEKVVGWTKARGMRCHTHLIVGMPDESWETVRNTGRWLRKVKPDSIQLAYFMPYPGTPMYQELKASQALGDPDAIDWEDFGSFTRPVMPTKHMTKDEVKRAKELLSWDLRYSLMERLGMRVRRMLRLREAA</sequence>
<comment type="caution">
    <text evidence="9">The sequence shown here is derived from an EMBL/GenBank/DDBJ whole genome shotgun (WGS) entry which is preliminary data.</text>
</comment>
<gene>
    <name evidence="9" type="ORF">CKO45_04955</name>
</gene>
<dbReference type="InterPro" id="IPR023404">
    <property type="entry name" value="rSAM_horseshoe"/>
</dbReference>
<keyword evidence="3" id="KW-0808">Transferase</keyword>
<keyword evidence="7" id="KW-0411">Iron-sulfur</keyword>
<evidence type="ECO:0000256" key="7">
    <source>
        <dbReference type="ARBA" id="ARBA00023014"/>
    </source>
</evidence>
<dbReference type="InterPro" id="IPR051198">
    <property type="entry name" value="BchE-like"/>
</dbReference>
<evidence type="ECO:0000313" key="9">
    <source>
        <dbReference type="EMBL" id="MBK1657577.1"/>
    </source>
</evidence>
<evidence type="ECO:0000256" key="2">
    <source>
        <dbReference type="ARBA" id="ARBA00022603"/>
    </source>
</evidence>
<dbReference type="PROSITE" id="PS51918">
    <property type="entry name" value="RADICAL_SAM"/>
    <property type="match status" value="1"/>
</dbReference>
<dbReference type="Proteomes" id="UP000697995">
    <property type="component" value="Unassembled WGS sequence"/>
</dbReference>
<dbReference type="InterPro" id="IPR034466">
    <property type="entry name" value="Methyltransferase_Class_B"/>
</dbReference>
<evidence type="ECO:0000256" key="5">
    <source>
        <dbReference type="ARBA" id="ARBA00022723"/>
    </source>
</evidence>
<organism evidence="9 10">
    <name type="scientific">Paracraurococcus ruber</name>
    <dbReference type="NCBI Taxonomy" id="77675"/>
    <lineage>
        <taxon>Bacteria</taxon>
        <taxon>Pseudomonadati</taxon>
        <taxon>Pseudomonadota</taxon>
        <taxon>Alphaproteobacteria</taxon>
        <taxon>Acetobacterales</taxon>
        <taxon>Roseomonadaceae</taxon>
        <taxon>Paracraurococcus</taxon>
    </lineage>
</organism>
<dbReference type="PANTHER" id="PTHR43409:SF7">
    <property type="entry name" value="BLL1977 PROTEIN"/>
    <property type="match status" value="1"/>
</dbReference>
<keyword evidence="10" id="KW-1185">Reference proteome</keyword>
<dbReference type="SUPFAM" id="SSF102114">
    <property type="entry name" value="Radical SAM enzymes"/>
    <property type="match status" value="1"/>
</dbReference>
<evidence type="ECO:0000256" key="1">
    <source>
        <dbReference type="ARBA" id="ARBA00001966"/>
    </source>
</evidence>
<keyword evidence="5" id="KW-0479">Metal-binding</keyword>
<evidence type="ECO:0000313" key="10">
    <source>
        <dbReference type="Proteomes" id="UP000697995"/>
    </source>
</evidence>
<evidence type="ECO:0000256" key="4">
    <source>
        <dbReference type="ARBA" id="ARBA00022691"/>
    </source>
</evidence>
<protein>
    <recommendedName>
        <fullName evidence="8">Radical SAM core domain-containing protein</fullName>
    </recommendedName>
</protein>
<dbReference type="Gene3D" id="3.80.30.20">
    <property type="entry name" value="tm_1862 like domain"/>
    <property type="match status" value="1"/>
</dbReference>
<dbReference type="PANTHER" id="PTHR43409">
    <property type="entry name" value="ANAEROBIC MAGNESIUM-PROTOPORPHYRIN IX MONOMETHYL ESTER CYCLASE-RELATED"/>
    <property type="match status" value="1"/>
</dbReference>
<keyword evidence="6" id="KW-0408">Iron</keyword>
<evidence type="ECO:0000259" key="8">
    <source>
        <dbReference type="PROSITE" id="PS51918"/>
    </source>
</evidence>
<dbReference type="InterPro" id="IPR058240">
    <property type="entry name" value="rSAM_sf"/>
</dbReference>
<dbReference type="SMART" id="SM00729">
    <property type="entry name" value="Elp3"/>
    <property type="match status" value="1"/>
</dbReference>
<evidence type="ECO:0000256" key="6">
    <source>
        <dbReference type="ARBA" id="ARBA00023004"/>
    </source>
</evidence>
<keyword evidence="4" id="KW-0949">S-adenosyl-L-methionine</keyword>
<accession>A0ABS1CTJ3</accession>
<reference evidence="9 10" key="1">
    <citation type="journal article" date="2020" name="Microorganisms">
        <title>Osmotic Adaptation and Compatible Solute Biosynthesis of Phototrophic Bacteria as Revealed from Genome Analyses.</title>
        <authorList>
            <person name="Imhoff J.F."/>
            <person name="Rahn T."/>
            <person name="Kunzel S."/>
            <person name="Keller A."/>
            <person name="Neulinger S.C."/>
        </authorList>
    </citation>
    <scope>NUCLEOTIDE SEQUENCE [LARGE SCALE GENOMIC DNA]</scope>
    <source>
        <strain evidence="9 10">DSM 15382</strain>
    </source>
</reference>
<feature type="domain" description="Radical SAM core" evidence="8">
    <location>
        <begin position="188"/>
        <end position="422"/>
    </location>
</feature>
<dbReference type="InterPro" id="IPR007197">
    <property type="entry name" value="rSAM"/>
</dbReference>
<dbReference type="Pfam" id="PF04055">
    <property type="entry name" value="Radical_SAM"/>
    <property type="match status" value="1"/>
</dbReference>
<dbReference type="EMBL" id="NRSG01000021">
    <property type="protein sequence ID" value="MBK1657577.1"/>
    <property type="molecule type" value="Genomic_DNA"/>
</dbReference>